<dbReference type="RefSeq" id="XP_067919936.1">
    <property type="nucleotide sequence ID" value="XM_068068082.1"/>
</dbReference>
<feature type="non-terminal residue" evidence="2">
    <location>
        <position position="1"/>
    </location>
</feature>
<feature type="region of interest" description="Disordered" evidence="1">
    <location>
        <begin position="60"/>
        <end position="83"/>
    </location>
</feature>
<reference evidence="2 3" key="1">
    <citation type="journal article" date="2017" name="Int. J. Parasitol.">
        <title>The genome of the protozoan parasite Cystoisospora suis and a reverse vaccinology approach to identify vaccine candidates.</title>
        <authorList>
            <person name="Palmieri N."/>
            <person name="Shrestha A."/>
            <person name="Ruttkowski B."/>
            <person name="Beck T."/>
            <person name="Vogl C."/>
            <person name="Tomley F."/>
            <person name="Blake D.P."/>
            <person name="Joachim A."/>
        </authorList>
    </citation>
    <scope>NUCLEOTIDE SEQUENCE [LARGE SCALE GENOMIC DNA]</scope>
    <source>
        <strain evidence="2 3">Wien I</strain>
    </source>
</reference>
<name>A0A2C6KKY6_9APIC</name>
<comment type="caution">
    <text evidence="2">The sequence shown here is derived from an EMBL/GenBank/DDBJ whole genome shotgun (WGS) entry which is preliminary data.</text>
</comment>
<dbReference type="Proteomes" id="UP000221165">
    <property type="component" value="Unassembled WGS sequence"/>
</dbReference>
<protein>
    <submittedName>
        <fullName evidence="2">Uncharacterized protein</fullName>
    </submittedName>
</protein>
<organism evidence="2 3">
    <name type="scientific">Cystoisospora suis</name>
    <dbReference type="NCBI Taxonomy" id="483139"/>
    <lineage>
        <taxon>Eukaryota</taxon>
        <taxon>Sar</taxon>
        <taxon>Alveolata</taxon>
        <taxon>Apicomplexa</taxon>
        <taxon>Conoidasida</taxon>
        <taxon>Coccidia</taxon>
        <taxon>Eucoccidiorida</taxon>
        <taxon>Eimeriorina</taxon>
        <taxon>Sarcocystidae</taxon>
        <taxon>Cystoisospora</taxon>
    </lineage>
</organism>
<dbReference type="VEuPathDB" id="ToxoDB:CSUI_007941"/>
<feature type="compositionally biased region" description="Polar residues" evidence="1">
    <location>
        <begin position="62"/>
        <end position="83"/>
    </location>
</feature>
<dbReference type="GeneID" id="94431293"/>
<feature type="non-terminal residue" evidence="2">
    <location>
        <position position="83"/>
    </location>
</feature>
<accession>A0A2C6KKY6</accession>
<proteinExistence type="predicted"/>
<evidence type="ECO:0000313" key="3">
    <source>
        <dbReference type="Proteomes" id="UP000221165"/>
    </source>
</evidence>
<evidence type="ECO:0000256" key="1">
    <source>
        <dbReference type="SAM" id="MobiDB-lite"/>
    </source>
</evidence>
<dbReference type="AlphaFoldDB" id="A0A2C6KKY6"/>
<dbReference type="EMBL" id="MIGC01004306">
    <property type="protein sequence ID" value="PHJ18227.1"/>
    <property type="molecule type" value="Genomic_DNA"/>
</dbReference>
<sequence>EEEDDVGYSSSSSVVEKRLFYLLRHYKKDILTPDGHPSSEISCSPPSSTASTIDVDGGSIGTGNRSTPTIDFAVNQSEGLHSR</sequence>
<gene>
    <name evidence="2" type="ORF">CSUI_007941</name>
</gene>
<keyword evidence="3" id="KW-1185">Reference proteome</keyword>
<evidence type="ECO:0000313" key="2">
    <source>
        <dbReference type="EMBL" id="PHJ18227.1"/>
    </source>
</evidence>